<name>A0A0S7Y5K7_UNCSA</name>
<evidence type="ECO:0008006" key="5">
    <source>
        <dbReference type="Google" id="ProtNLM"/>
    </source>
</evidence>
<gene>
    <name evidence="3" type="ORF">AMJ44_01775</name>
</gene>
<dbReference type="SUPFAM" id="SSF54523">
    <property type="entry name" value="Pili subunits"/>
    <property type="match status" value="1"/>
</dbReference>
<keyword evidence="2" id="KW-1133">Transmembrane helix</keyword>
<feature type="transmembrane region" description="Helical" evidence="2">
    <location>
        <begin position="20"/>
        <end position="38"/>
    </location>
</feature>
<evidence type="ECO:0000313" key="3">
    <source>
        <dbReference type="EMBL" id="KPJ69908.1"/>
    </source>
</evidence>
<proteinExistence type="predicted"/>
<keyword evidence="2" id="KW-0812">Transmembrane</keyword>
<keyword evidence="2" id="KW-0472">Membrane</keyword>
<dbReference type="EMBL" id="LIZX01000011">
    <property type="protein sequence ID" value="KPJ69908.1"/>
    <property type="molecule type" value="Genomic_DNA"/>
</dbReference>
<comment type="caution">
    <text evidence="3">The sequence shown here is derived from an EMBL/GenBank/DDBJ whole genome shotgun (WGS) entry which is preliminary data.</text>
</comment>
<keyword evidence="1" id="KW-0488">Methylation</keyword>
<sequence length="185" mass="21601">MSHKKRILLKKNGFTVWELILSLVILSILLALLIPFYLRAKERAAQKSTMADMHMWGEAIALYIEENSVAPSNPRGQLHYKKPIIKELTPYLKAIRIVDWWGHYFCLWTGKSSNWYGIPATTDKDFIIASCGKKGLQEGWRYEPENPESGYFEIKKYKDFENDLVLWNKRFVRCPRSKKELAGSE</sequence>
<dbReference type="InterPro" id="IPR045584">
    <property type="entry name" value="Pilin-like"/>
</dbReference>
<evidence type="ECO:0000256" key="2">
    <source>
        <dbReference type="SAM" id="Phobius"/>
    </source>
</evidence>
<protein>
    <recommendedName>
        <fullName evidence="5">Type II secretion system protein GspG C-terminal domain-containing protein</fullName>
    </recommendedName>
</protein>
<dbReference type="InterPro" id="IPR000983">
    <property type="entry name" value="Bac_GSPG_pilin"/>
</dbReference>
<dbReference type="GO" id="GO:0015628">
    <property type="term" value="P:protein secretion by the type II secretion system"/>
    <property type="evidence" value="ECO:0007669"/>
    <property type="project" value="InterPro"/>
</dbReference>
<evidence type="ECO:0000256" key="1">
    <source>
        <dbReference type="ARBA" id="ARBA00022481"/>
    </source>
</evidence>
<dbReference type="PRINTS" id="PR00813">
    <property type="entry name" value="BCTERIALGSPG"/>
</dbReference>
<dbReference type="AlphaFoldDB" id="A0A0S7Y5K7"/>
<dbReference type="NCBIfam" id="TIGR02532">
    <property type="entry name" value="IV_pilin_GFxxxE"/>
    <property type="match status" value="1"/>
</dbReference>
<dbReference type="InterPro" id="IPR012902">
    <property type="entry name" value="N_methyl_site"/>
</dbReference>
<dbReference type="GO" id="GO:0015627">
    <property type="term" value="C:type II protein secretion system complex"/>
    <property type="evidence" value="ECO:0007669"/>
    <property type="project" value="InterPro"/>
</dbReference>
<accession>A0A0S7Y5K7</accession>
<dbReference type="Gene3D" id="3.30.700.10">
    <property type="entry name" value="Glycoprotein, Type 4 Pilin"/>
    <property type="match status" value="1"/>
</dbReference>
<organism evidence="3 4">
    <name type="scientific">candidate division WOR-1 bacterium DG_54_3</name>
    <dbReference type="NCBI Taxonomy" id="1703775"/>
    <lineage>
        <taxon>Bacteria</taxon>
        <taxon>Bacillati</taxon>
        <taxon>Saganbacteria</taxon>
    </lineage>
</organism>
<evidence type="ECO:0000313" key="4">
    <source>
        <dbReference type="Proteomes" id="UP000051861"/>
    </source>
</evidence>
<reference evidence="3 4" key="1">
    <citation type="journal article" date="2015" name="Microbiome">
        <title>Genomic resolution of linkages in carbon, nitrogen, and sulfur cycling among widespread estuary sediment bacteria.</title>
        <authorList>
            <person name="Baker B.J."/>
            <person name="Lazar C.S."/>
            <person name="Teske A.P."/>
            <person name="Dick G.J."/>
        </authorList>
    </citation>
    <scope>NUCLEOTIDE SEQUENCE [LARGE SCALE GENOMIC DNA]</scope>
    <source>
        <strain evidence="3">DG_54_3</strain>
    </source>
</reference>
<dbReference type="Proteomes" id="UP000051861">
    <property type="component" value="Unassembled WGS sequence"/>
</dbReference>